<dbReference type="EMBL" id="JX100814">
    <property type="protein sequence ID" value="AFU86679.1"/>
    <property type="molecule type" value="Genomic_DNA"/>
</dbReference>
<protein>
    <submittedName>
        <fullName evidence="1">Uncharacterized protein</fullName>
    </submittedName>
</protein>
<evidence type="ECO:0000313" key="1">
    <source>
        <dbReference type="EMBL" id="AFU86679.1"/>
    </source>
</evidence>
<sequence length="102" mass="11215">MDTVYILVMDDRDYDAGGVTNLTAFADLAHAEDVATKLNSVISRRYQMPSVDPSAKPSEVYAARDAWERGTCDALDAIQPGAGNCNHKHVDFSIQTMPVVRR</sequence>
<name>K4JN87_9CAUD</name>
<gene>
    <name evidence="1" type="ORF">CcrRogue_gp197</name>
</gene>
<dbReference type="Proteomes" id="UP000000461">
    <property type="component" value="Segment"/>
</dbReference>
<dbReference type="KEGG" id="vg:13995978"/>
<proteinExistence type="predicted"/>
<keyword evidence="2" id="KW-1185">Reference proteome</keyword>
<evidence type="ECO:0000313" key="2">
    <source>
        <dbReference type="Proteomes" id="UP000000461"/>
    </source>
</evidence>
<accession>K4JN87</accession>
<organism evidence="1 2">
    <name type="scientific">Caulobacter phage CcrRogue</name>
    <dbReference type="NCBI Taxonomy" id="2927986"/>
    <lineage>
        <taxon>Viruses</taxon>
        <taxon>Duplodnaviria</taxon>
        <taxon>Heunggongvirae</taxon>
        <taxon>Uroviricota</taxon>
        <taxon>Caudoviricetes</taxon>
        <taxon>Jeanschmidtviridae</taxon>
        <taxon>Poindextervirus</taxon>
        <taxon>Poindextervirus rogue</taxon>
    </lineage>
</organism>
<reference evidence="1 2" key="1">
    <citation type="journal article" date="2012" name="BMC Genomics">
        <title>The Caulobacter crescentus phage phiCbK: genomics of a canonical phage.</title>
        <authorList>
            <person name="Gill J.J."/>
            <person name="Berry J.D."/>
            <person name="Russell W.K."/>
            <person name="Lessor L."/>
            <person name="Escobar Garcia D.A."/>
            <person name="Hernandez D."/>
            <person name="Kane A."/>
            <person name="Keene J."/>
            <person name="Maddox M."/>
            <person name="Martin R."/>
            <person name="Mohan S."/>
            <person name="Thorn A.M."/>
            <person name="Russell D.H."/>
            <person name="Young R."/>
        </authorList>
    </citation>
    <scope>NUCLEOTIDE SEQUENCE [LARGE SCALE GENOMIC DNA]</scope>
</reference>